<protein>
    <submittedName>
        <fullName evidence="1">Uncharacterized protein</fullName>
    </submittedName>
</protein>
<gene>
    <name evidence="1" type="ORF">DSO57_1036289</name>
</gene>
<dbReference type="EMBL" id="QTSX02001054">
    <property type="protein sequence ID" value="KAJ9083273.1"/>
    <property type="molecule type" value="Genomic_DNA"/>
</dbReference>
<reference evidence="1" key="1">
    <citation type="submission" date="2022-04" db="EMBL/GenBank/DDBJ databases">
        <title>Genome of the entomopathogenic fungus Entomophthora muscae.</title>
        <authorList>
            <person name="Elya C."/>
            <person name="Lovett B.R."/>
            <person name="Lee E."/>
            <person name="Macias A.M."/>
            <person name="Hajek A.E."/>
            <person name="De Bivort B.L."/>
            <person name="Kasson M.T."/>
            <person name="De Fine Licht H.H."/>
            <person name="Stajich J.E."/>
        </authorList>
    </citation>
    <scope>NUCLEOTIDE SEQUENCE</scope>
    <source>
        <strain evidence="1">Berkeley</strain>
    </source>
</reference>
<organism evidence="1 2">
    <name type="scientific">Entomophthora muscae</name>
    <dbReference type="NCBI Taxonomy" id="34485"/>
    <lineage>
        <taxon>Eukaryota</taxon>
        <taxon>Fungi</taxon>
        <taxon>Fungi incertae sedis</taxon>
        <taxon>Zoopagomycota</taxon>
        <taxon>Entomophthoromycotina</taxon>
        <taxon>Entomophthoromycetes</taxon>
        <taxon>Entomophthorales</taxon>
        <taxon>Entomophthoraceae</taxon>
        <taxon>Entomophthora</taxon>
    </lineage>
</organism>
<keyword evidence="2" id="KW-1185">Reference proteome</keyword>
<proteinExistence type="predicted"/>
<sequence>MAEGMSYLQWPKNWVSALWSRKEVRTREGVVRSRPNSFFEGKSVKQADLQVAPLSTEKPAFESRAHPLQPTGLVPDASGPLHTNRWWQNLTLGEGTGFLGLYPYLVQTKDSGCIVCYPAQVATADYVISPFVANWELQVAGNSSNVRKLINADDLGCAVKWGDKLKAYFVRGAPYVTFDVMDGAIKLATIHAILEVVTSNLRTRVTLNSGQVWVFYTQSPVAWSHTMNELTMASSYTGILRMAMVPGPVESNLAMLDTFSSTYPVGGSVVYEFPNDNQSYIHFNFHKQGGNLPLLMLSMPHHQECLVNLSNAELTGYRSIKGPLTAVVGDQWTMLEVLCPIQWFSPTPVASSLRQSIQEALAVDANMEIDPDIKDPYFYGKAVAKIARLALIAEACGSDHLIKDLVAKCKRYLEPWLSGSNEDSFLYDTTWGGIVTKDGMDDSGADFGNGWYNDHHFHYGYFLYASAVVGKYEAGWVYWWRERLMLLIRDFANPSSTDPFFPKFRYKDFFDGHSWASGLFAFGDGKNQESTSESVNAYYAMYLLALTLKDQQLARISNLLLTTELRSSRKYWHMDSQHDVYPPVFAQGKTVGVLWGTKVDYATWFGKNAEYIHCIQMLPFTPISHVLLDKPWIKEAYPVLAQALTRNEPPIPGGWRTFVHMARAVIEPQQALEDFNRSPKEMDDGNTLSNTLYWFATQA</sequence>
<evidence type="ECO:0000313" key="1">
    <source>
        <dbReference type="EMBL" id="KAJ9083273.1"/>
    </source>
</evidence>
<evidence type="ECO:0000313" key="2">
    <source>
        <dbReference type="Proteomes" id="UP001165960"/>
    </source>
</evidence>
<comment type="caution">
    <text evidence="1">The sequence shown here is derived from an EMBL/GenBank/DDBJ whole genome shotgun (WGS) entry which is preliminary data.</text>
</comment>
<name>A0ACC2U8A9_9FUNG</name>
<accession>A0ACC2U8A9</accession>
<dbReference type="Proteomes" id="UP001165960">
    <property type="component" value="Unassembled WGS sequence"/>
</dbReference>